<dbReference type="AlphaFoldDB" id="U7QJ82"/>
<gene>
    <name evidence="1" type="ORF">M595_2722</name>
</gene>
<keyword evidence="2" id="KW-1185">Reference proteome</keyword>
<accession>U7QJ82</accession>
<comment type="caution">
    <text evidence="1">The sequence shown here is derived from an EMBL/GenBank/DDBJ whole genome shotgun (WGS) entry which is preliminary data.</text>
</comment>
<name>U7QJ82_9CYAN</name>
<evidence type="ECO:0008006" key="3">
    <source>
        <dbReference type="Google" id="ProtNLM"/>
    </source>
</evidence>
<sequence length="201" mass="22155">MTTTSSNSVSSIPIQNTETRIADFLLEHGEIEAILPVVVGIVVTSRFQLRGSQALLANLIIASVFRQILTHLKKQSHLVTPEAENTTHSAANYTENNSDSEYTIVHSIPGRIRLRISRLATDADFSQRLEQILSEEEQITNIRINRAAASITINYTTQGMSDWELGMRLMNFIDSALSLETPANSHLTTPSGVTSDDSNES</sequence>
<dbReference type="OrthoDB" id="479859at2"/>
<dbReference type="EMBL" id="AUZM01000023">
    <property type="protein sequence ID" value="ERT07347.1"/>
    <property type="molecule type" value="Genomic_DNA"/>
</dbReference>
<dbReference type="RefSeq" id="WP_023066520.1">
    <property type="nucleotide sequence ID" value="NZ_AUZM01000023.1"/>
</dbReference>
<dbReference type="Pfam" id="PF19991">
    <property type="entry name" value="HMA_2"/>
    <property type="match status" value="1"/>
</dbReference>
<proteinExistence type="predicted"/>
<organism evidence="1 2">
    <name type="scientific">Lyngbya aestuarii BL J</name>
    <dbReference type="NCBI Taxonomy" id="1348334"/>
    <lineage>
        <taxon>Bacteria</taxon>
        <taxon>Bacillati</taxon>
        <taxon>Cyanobacteriota</taxon>
        <taxon>Cyanophyceae</taxon>
        <taxon>Oscillatoriophycideae</taxon>
        <taxon>Oscillatoriales</taxon>
        <taxon>Microcoleaceae</taxon>
        <taxon>Lyngbya</taxon>
    </lineage>
</organism>
<evidence type="ECO:0000313" key="2">
    <source>
        <dbReference type="Proteomes" id="UP000017127"/>
    </source>
</evidence>
<reference evidence="1 2" key="1">
    <citation type="journal article" date="2013" name="Front. Microbiol.">
        <title>Comparative genomic analyses of the cyanobacterium, Lyngbya aestuarii BL J, a powerful hydrogen producer.</title>
        <authorList>
            <person name="Kothari A."/>
            <person name="Vaughn M."/>
            <person name="Garcia-Pichel F."/>
        </authorList>
    </citation>
    <scope>NUCLEOTIDE SEQUENCE [LARGE SCALE GENOMIC DNA]</scope>
    <source>
        <strain evidence="1 2">BL J</strain>
    </source>
</reference>
<protein>
    <recommendedName>
        <fullName evidence="3">Metal ABC transporter ATPase</fullName>
    </recommendedName>
</protein>
<dbReference type="Proteomes" id="UP000017127">
    <property type="component" value="Unassembled WGS sequence"/>
</dbReference>
<evidence type="ECO:0000313" key="1">
    <source>
        <dbReference type="EMBL" id="ERT07347.1"/>
    </source>
</evidence>